<dbReference type="EMBL" id="JACJIA010000001">
    <property type="protein sequence ID" value="MBA8949012.1"/>
    <property type="molecule type" value="Genomic_DNA"/>
</dbReference>
<dbReference type="RefSeq" id="WP_182841534.1">
    <property type="nucleotide sequence ID" value="NZ_BAAALP010000008.1"/>
</dbReference>
<dbReference type="PANTHER" id="PTHR40763">
    <property type="entry name" value="MEMBRANE PROTEIN-RELATED"/>
    <property type="match status" value="1"/>
</dbReference>
<feature type="domain" description="DUF1707" evidence="1">
    <location>
        <begin position="10"/>
        <end position="61"/>
    </location>
</feature>
<accession>A0A7W3LIY0</accession>
<name>A0A7W3LIY0_ACTNM</name>
<evidence type="ECO:0000259" key="1">
    <source>
        <dbReference type="Pfam" id="PF08044"/>
    </source>
</evidence>
<dbReference type="PANTHER" id="PTHR40763:SF4">
    <property type="entry name" value="DUF1707 DOMAIN-CONTAINING PROTEIN"/>
    <property type="match status" value="1"/>
</dbReference>
<evidence type="ECO:0000313" key="3">
    <source>
        <dbReference type="Proteomes" id="UP000572680"/>
    </source>
</evidence>
<dbReference type="AlphaFoldDB" id="A0A7W3LIY0"/>
<organism evidence="2 3">
    <name type="scientific">Actinomadura namibiensis</name>
    <dbReference type="NCBI Taxonomy" id="182080"/>
    <lineage>
        <taxon>Bacteria</taxon>
        <taxon>Bacillati</taxon>
        <taxon>Actinomycetota</taxon>
        <taxon>Actinomycetes</taxon>
        <taxon>Streptosporangiales</taxon>
        <taxon>Thermomonosporaceae</taxon>
        <taxon>Actinomadura</taxon>
    </lineage>
</organism>
<evidence type="ECO:0000313" key="2">
    <source>
        <dbReference type="EMBL" id="MBA8949012.1"/>
    </source>
</evidence>
<comment type="caution">
    <text evidence="2">The sequence shown here is derived from an EMBL/GenBank/DDBJ whole genome shotgun (WGS) entry which is preliminary data.</text>
</comment>
<keyword evidence="3" id="KW-1185">Reference proteome</keyword>
<gene>
    <name evidence="2" type="ORF">HNR61_000610</name>
</gene>
<protein>
    <recommendedName>
        <fullName evidence="1">DUF1707 domain-containing protein</fullName>
    </recommendedName>
</protein>
<reference evidence="2 3" key="1">
    <citation type="submission" date="2020-08" db="EMBL/GenBank/DDBJ databases">
        <title>Genomic Encyclopedia of Type Strains, Phase IV (KMG-IV): sequencing the most valuable type-strain genomes for metagenomic binning, comparative biology and taxonomic classification.</title>
        <authorList>
            <person name="Goeker M."/>
        </authorList>
    </citation>
    <scope>NUCLEOTIDE SEQUENCE [LARGE SCALE GENOMIC DNA]</scope>
    <source>
        <strain evidence="2 3">DSM 44197</strain>
    </source>
</reference>
<dbReference type="Proteomes" id="UP000572680">
    <property type="component" value="Unassembled WGS sequence"/>
</dbReference>
<sequence>MSVDQRPAPRASDLDRDALLVRLHRAYAEGRLDEPELDERIGRALSARTHDDLDRIAADLPARRAVWTPEPGVSGRLQVACRSEVRRTGRWRCPETLAVVAHQGGCLLDLRDADLPARATVWVLAHRSTVRIVVPPGTRVEAGGAGVSTSVTAAPAWDGVTVRVRGLVHRGAVEVTDRPA</sequence>
<proteinExistence type="predicted"/>
<dbReference type="Pfam" id="PF08044">
    <property type="entry name" value="DUF1707"/>
    <property type="match status" value="1"/>
</dbReference>
<dbReference type="InterPro" id="IPR012551">
    <property type="entry name" value="DUF1707_SHOCT-like"/>
</dbReference>